<accession>A0ACB8CGK1</accession>
<evidence type="ECO:0000313" key="1">
    <source>
        <dbReference type="EMBL" id="KAH7941816.1"/>
    </source>
</evidence>
<protein>
    <submittedName>
        <fullName evidence="1">Uncharacterized protein</fullName>
    </submittedName>
</protein>
<reference evidence="1" key="1">
    <citation type="submission" date="2020-05" db="EMBL/GenBank/DDBJ databases">
        <title>Large-scale comparative analyses of tick genomes elucidate their genetic diversity and vector capacities.</title>
        <authorList>
            <person name="Jia N."/>
            <person name="Wang J."/>
            <person name="Shi W."/>
            <person name="Du L."/>
            <person name="Sun Y."/>
            <person name="Zhan W."/>
            <person name="Jiang J."/>
            <person name="Wang Q."/>
            <person name="Zhang B."/>
            <person name="Ji P."/>
            <person name="Sakyi L.B."/>
            <person name="Cui X."/>
            <person name="Yuan T."/>
            <person name="Jiang B."/>
            <person name="Yang W."/>
            <person name="Lam T.T.-Y."/>
            <person name="Chang Q."/>
            <person name="Ding S."/>
            <person name="Wang X."/>
            <person name="Zhu J."/>
            <person name="Ruan X."/>
            <person name="Zhao L."/>
            <person name="Wei J."/>
            <person name="Que T."/>
            <person name="Du C."/>
            <person name="Cheng J."/>
            <person name="Dai P."/>
            <person name="Han X."/>
            <person name="Huang E."/>
            <person name="Gao Y."/>
            <person name="Liu J."/>
            <person name="Shao H."/>
            <person name="Ye R."/>
            <person name="Li L."/>
            <person name="Wei W."/>
            <person name="Wang X."/>
            <person name="Wang C."/>
            <person name="Yang T."/>
            <person name="Huo Q."/>
            <person name="Li W."/>
            <person name="Guo W."/>
            <person name="Chen H."/>
            <person name="Zhou L."/>
            <person name="Ni X."/>
            <person name="Tian J."/>
            <person name="Zhou Y."/>
            <person name="Sheng Y."/>
            <person name="Liu T."/>
            <person name="Pan Y."/>
            <person name="Xia L."/>
            <person name="Li J."/>
            <person name="Zhao F."/>
            <person name="Cao W."/>
        </authorList>
    </citation>
    <scope>NUCLEOTIDE SEQUENCE</scope>
    <source>
        <strain evidence="1">Dsil-2018</strain>
    </source>
</reference>
<evidence type="ECO:0000313" key="2">
    <source>
        <dbReference type="Proteomes" id="UP000821865"/>
    </source>
</evidence>
<sequence>MFRSFGDKHSQPVAVFASKGPTRGTVLAQLIMKAIVHLEDAGVYVDAIVCDGAATNRRMWKEFNISGNLQDTRYAFAHPLDDNRKVFVFSDAPHLIKCVRNRLLAQKALKLSGEQILWAHYDKLYVVDTSDPGCLSFSHLNPTTTEKMRVKLATQLFSRSVADGLEYYSKRGILGLENVKGTVKFTLMFNDLFDALNRSFPAEGIKAGSRDIEILHAFLRWLDTWEREVYSGKIQKNAFLTESTSEGLRVTVQSTLALTTYLLEECEFKYVLTLKFNEDVLERFFGTIRQVGGQNDHPSMPTFLQLYNMLKIYSLVKPPKFGNCKVQDDGTEQQVLSLSDLKSYFSSNQLKETKLEELKKKLDGLVESEMECEKVLDHDYTRPEEADCIIYYVTGYLCRKLLKSTSCEECRRGLVLSDSISDRPEAALVNLKTRGRLLHPATHIFQMPERAEAVFRKHAEKPDAYNLTIDEMLDKHRIGFP</sequence>
<keyword evidence="2" id="KW-1185">Reference proteome</keyword>
<name>A0ACB8CGK1_DERSI</name>
<comment type="caution">
    <text evidence="1">The sequence shown here is derived from an EMBL/GenBank/DDBJ whole genome shotgun (WGS) entry which is preliminary data.</text>
</comment>
<dbReference type="EMBL" id="CM023476">
    <property type="protein sequence ID" value="KAH7941816.1"/>
    <property type="molecule type" value="Genomic_DNA"/>
</dbReference>
<proteinExistence type="predicted"/>
<gene>
    <name evidence="1" type="ORF">HPB49_017702</name>
</gene>
<dbReference type="Proteomes" id="UP000821865">
    <property type="component" value="Chromosome 7"/>
</dbReference>
<organism evidence="1 2">
    <name type="scientific">Dermacentor silvarum</name>
    <name type="common">Tick</name>
    <dbReference type="NCBI Taxonomy" id="543639"/>
    <lineage>
        <taxon>Eukaryota</taxon>
        <taxon>Metazoa</taxon>
        <taxon>Ecdysozoa</taxon>
        <taxon>Arthropoda</taxon>
        <taxon>Chelicerata</taxon>
        <taxon>Arachnida</taxon>
        <taxon>Acari</taxon>
        <taxon>Parasitiformes</taxon>
        <taxon>Ixodida</taxon>
        <taxon>Ixodoidea</taxon>
        <taxon>Ixodidae</taxon>
        <taxon>Rhipicephalinae</taxon>
        <taxon>Dermacentor</taxon>
    </lineage>
</organism>